<dbReference type="InterPro" id="IPR017871">
    <property type="entry name" value="ABC_transporter-like_CS"/>
</dbReference>
<evidence type="ECO:0000256" key="1">
    <source>
        <dbReference type="ARBA" id="ARBA00022448"/>
    </source>
</evidence>
<dbReference type="GO" id="GO:0016887">
    <property type="term" value="F:ATP hydrolysis activity"/>
    <property type="evidence" value="ECO:0007669"/>
    <property type="project" value="InterPro"/>
</dbReference>
<dbReference type="SUPFAM" id="SSF52540">
    <property type="entry name" value="P-loop containing nucleoside triphosphate hydrolases"/>
    <property type="match status" value="1"/>
</dbReference>
<keyword evidence="5" id="KW-0378">Hydrolase</keyword>
<reference evidence="6" key="1">
    <citation type="submission" date="2015-01" db="EMBL/GenBank/DDBJ databases">
        <authorList>
            <person name="Aslett M.A."/>
            <person name="De Silva N."/>
        </authorList>
    </citation>
    <scope>NUCLEOTIDE SEQUENCE [LARGE SCALE GENOMIC DNA]</scope>
    <source>
        <strain evidence="6">R28058</strain>
    </source>
</reference>
<evidence type="ECO:0000256" key="3">
    <source>
        <dbReference type="ARBA" id="ARBA00022840"/>
    </source>
</evidence>
<dbReference type="CDD" id="cd03293">
    <property type="entry name" value="ABC_NrtD_SsuB_transporters"/>
    <property type="match status" value="1"/>
</dbReference>
<evidence type="ECO:0000256" key="2">
    <source>
        <dbReference type="ARBA" id="ARBA00022741"/>
    </source>
</evidence>
<dbReference type="PROSITE" id="PS00211">
    <property type="entry name" value="ABC_TRANSPORTER_1"/>
    <property type="match status" value="1"/>
</dbReference>
<dbReference type="AlphaFoldDB" id="A0A0C7QK16"/>
<name>A0A0C7QK16_PARSO</name>
<sequence length="244" mass="28265">MMHIQMNSYHNNKQKLIIENISKKYGESKIIEDISLHVDEGEIISILGPSGSGKSTLFNIITGLTNEYSGKIVINGKISYMQQKDLLLPYKNIIDNVSLPLLINNEKKIRARERVKKYFEEFGLEGYEYNYPSELSGGMRQRVNFLRTFINSKDLMLLDEPFAALDSITKSKMQEWLINVKRKFNSTILLITHDIDEAIKLSNRIYLLSDKPAKVKKEFNLKDTNYDFGNENYINLKKEIISLL</sequence>
<evidence type="ECO:0000313" key="6">
    <source>
        <dbReference type="Proteomes" id="UP000049127"/>
    </source>
</evidence>
<gene>
    <name evidence="5" type="primary">ssuB_2</name>
    <name evidence="5" type="ORF">R28058_15691</name>
</gene>
<dbReference type="InterPro" id="IPR050166">
    <property type="entry name" value="ABC_transporter_ATP-bind"/>
</dbReference>
<protein>
    <submittedName>
        <fullName evidence="5">ABC transporter ATP-binding protein</fullName>
        <ecNumber evidence="5">3.6.3.-</ecNumber>
    </submittedName>
</protein>
<evidence type="ECO:0000259" key="4">
    <source>
        <dbReference type="PROSITE" id="PS50893"/>
    </source>
</evidence>
<accession>A0A0C7QK16</accession>
<dbReference type="Gene3D" id="3.40.50.300">
    <property type="entry name" value="P-loop containing nucleotide triphosphate hydrolases"/>
    <property type="match status" value="1"/>
</dbReference>
<dbReference type="PANTHER" id="PTHR42788">
    <property type="entry name" value="TAURINE IMPORT ATP-BINDING PROTEIN-RELATED"/>
    <property type="match status" value="1"/>
</dbReference>
<organism evidence="5 6">
    <name type="scientific">Paraclostridium sordellii</name>
    <name type="common">Clostridium sordellii</name>
    <dbReference type="NCBI Taxonomy" id="1505"/>
    <lineage>
        <taxon>Bacteria</taxon>
        <taxon>Bacillati</taxon>
        <taxon>Bacillota</taxon>
        <taxon>Clostridia</taxon>
        <taxon>Peptostreptococcales</taxon>
        <taxon>Peptostreptococcaceae</taxon>
        <taxon>Paraclostridium</taxon>
    </lineage>
</organism>
<keyword evidence="3 5" id="KW-0067">ATP-binding</keyword>
<evidence type="ECO:0000313" key="5">
    <source>
        <dbReference type="EMBL" id="CEQ03836.1"/>
    </source>
</evidence>
<keyword evidence="1" id="KW-0813">Transport</keyword>
<dbReference type="EC" id="3.6.3.-" evidence="5"/>
<dbReference type="EMBL" id="CEKZ01000003">
    <property type="protein sequence ID" value="CEQ03836.1"/>
    <property type="molecule type" value="Genomic_DNA"/>
</dbReference>
<keyword evidence="2" id="KW-0547">Nucleotide-binding</keyword>
<dbReference type="PANTHER" id="PTHR42788:SF2">
    <property type="entry name" value="ABC TRANSPORTER ATP-BINDING PROTEIN"/>
    <property type="match status" value="1"/>
</dbReference>
<feature type="domain" description="ABC transporter" evidence="4">
    <location>
        <begin position="16"/>
        <end position="235"/>
    </location>
</feature>
<dbReference type="InterPro" id="IPR003439">
    <property type="entry name" value="ABC_transporter-like_ATP-bd"/>
</dbReference>
<dbReference type="Proteomes" id="UP000049127">
    <property type="component" value="Unassembled WGS sequence"/>
</dbReference>
<dbReference type="PROSITE" id="PS50893">
    <property type="entry name" value="ABC_TRANSPORTER_2"/>
    <property type="match status" value="1"/>
</dbReference>
<dbReference type="InterPro" id="IPR003593">
    <property type="entry name" value="AAA+_ATPase"/>
</dbReference>
<dbReference type="Pfam" id="PF00005">
    <property type="entry name" value="ABC_tran"/>
    <property type="match status" value="1"/>
</dbReference>
<proteinExistence type="predicted"/>
<dbReference type="InterPro" id="IPR027417">
    <property type="entry name" value="P-loop_NTPase"/>
</dbReference>
<dbReference type="GO" id="GO:0005524">
    <property type="term" value="F:ATP binding"/>
    <property type="evidence" value="ECO:0007669"/>
    <property type="project" value="UniProtKB-KW"/>
</dbReference>
<dbReference type="SMART" id="SM00382">
    <property type="entry name" value="AAA"/>
    <property type="match status" value="1"/>
</dbReference>